<accession>A0A4Y2BXQ5</accession>
<organism evidence="1 2">
    <name type="scientific">Araneus ventricosus</name>
    <name type="common">Orbweaver spider</name>
    <name type="synonym">Epeira ventricosa</name>
    <dbReference type="NCBI Taxonomy" id="182803"/>
    <lineage>
        <taxon>Eukaryota</taxon>
        <taxon>Metazoa</taxon>
        <taxon>Ecdysozoa</taxon>
        <taxon>Arthropoda</taxon>
        <taxon>Chelicerata</taxon>
        <taxon>Arachnida</taxon>
        <taxon>Araneae</taxon>
        <taxon>Araneomorphae</taxon>
        <taxon>Entelegynae</taxon>
        <taxon>Araneoidea</taxon>
        <taxon>Araneidae</taxon>
        <taxon>Araneus</taxon>
    </lineage>
</organism>
<comment type="caution">
    <text evidence="1">The sequence shown here is derived from an EMBL/GenBank/DDBJ whole genome shotgun (WGS) entry which is preliminary data.</text>
</comment>
<dbReference type="AlphaFoldDB" id="A0A4Y2BXQ5"/>
<name>A0A4Y2BXQ5_ARAVE</name>
<dbReference type="EMBL" id="BGPR01000126">
    <property type="protein sequence ID" value="GBL97021.1"/>
    <property type="molecule type" value="Genomic_DNA"/>
</dbReference>
<dbReference type="Proteomes" id="UP000499080">
    <property type="component" value="Unassembled WGS sequence"/>
</dbReference>
<evidence type="ECO:0000313" key="2">
    <source>
        <dbReference type="Proteomes" id="UP000499080"/>
    </source>
</evidence>
<gene>
    <name evidence="1" type="ORF">AVEN_254076_1</name>
</gene>
<keyword evidence="2" id="KW-1185">Reference proteome</keyword>
<evidence type="ECO:0000313" key="1">
    <source>
        <dbReference type="EMBL" id="GBL97021.1"/>
    </source>
</evidence>
<sequence length="116" mass="13335">MIRISPQPSPSFIQNIPPHPSATRPLNQCPDLHISCKFSLSYCSYVKDFPFFPLPAMLGRGRILRNSSLREPARYRSSRGSHFFSAPCYLMRYKLIKNVLGDDELNKLLSLRPLPR</sequence>
<reference evidence="1 2" key="1">
    <citation type="journal article" date="2019" name="Sci. Rep.">
        <title>Orb-weaving spider Araneus ventricosus genome elucidates the spidroin gene catalogue.</title>
        <authorList>
            <person name="Kono N."/>
            <person name="Nakamura H."/>
            <person name="Ohtoshi R."/>
            <person name="Moran D.A.P."/>
            <person name="Shinohara A."/>
            <person name="Yoshida Y."/>
            <person name="Fujiwara M."/>
            <person name="Mori M."/>
            <person name="Tomita M."/>
            <person name="Arakawa K."/>
        </authorList>
    </citation>
    <scope>NUCLEOTIDE SEQUENCE [LARGE SCALE GENOMIC DNA]</scope>
</reference>
<proteinExistence type="predicted"/>
<protein>
    <submittedName>
        <fullName evidence="1">Uncharacterized protein</fullName>
    </submittedName>
</protein>